<comment type="caution">
    <text evidence="10">The sequence shown here is derived from an EMBL/GenBank/DDBJ whole genome shotgun (WGS) entry which is preliminary data.</text>
</comment>
<keyword evidence="3 7" id="KW-0489">Methyltransferase</keyword>
<dbReference type="Gene3D" id="3.30.2130.30">
    <property type="match status" value="1"/>
</dbReference>
<dbReference type="EMBL" id="NPZB01000001">
    <property type="protein sequence ID" value="PNS09729.1"/>
    <property type="molecule type" value="Genomic_DNA"/>
</dbReference>
<dbReference type="EC" id="2.1.1.264" evidence="7"/>
<reference evidence="10 11" key="1">
    <citation type="submission" date="2017-08" db="EMBL/GenBank/DDBJ databases">
        <title>Lysobacter sylvestris genome.</title>
        <authorList>
            <person name="Zhang D.-C."/>
            <person name="Albuquerque L."/>
            <person name="Franca L."/>
            <person name="Froufe H.J.C."/>
            <person name="Barroso C."/>
            <person name="Egas C."/>
            <person name="Da Costa M."/>
            <person name="Margesin R."/>
        </authorList>
    </citation>
    <scope>NUCLEOTIDE SEQUENCE [LARGE SCALE GENOMIC DNA]</scope>
    <source>
        <strain evidence="10 11">AM20-91</strain>
    </source>
</reference>
<dbReference type="PANTHER" id="PTHR47313:SF1">
    <property type="entry name" value="RIBOSOMAL RNA LARGE SUBUNIT METHYLTRANSFERASE K_L"/>
    <property type="match status" value="1"/>
</dbReference>
<dbReference type="RefSeq" id="WP_103074747.1">
    <property type="nucleotide sequence ID" value="NZ_NPZB01000001.1"/>
</dbReference>
<keyword evidence="5 7" id="KW-0949">S-adenosyl-L-methionine</keyword>
<dbReference type="GO" id="GO:0052915">
    <property type="term" value="F:23S rRNA (guanine(2445)-N(2))-methyltransferase activity"/>
    <property type="evidence" value="ECO:0007669"/>
    <property type="project" value="UniProtKB-UniRule"/>
</dbReference>
<dbReference type="SMART" id="SM00981">
    <property type="entry name" value="THUMP"/>
    <property type="match status" value="1"/>
</dbReference>
<sequence>MSESHFFASCARGLEYLLVDELTALGCKATAATAGVNVRGTQLDAQRALLWSRLASRVLWPIAEFACADEAALYAGALDTDWTLHLYARQTFAIDAHVSGEGISHGGFAALRLKDAMVDRYRQERGERPDVDTAAPDVRFNLVVRKGRAVVSIDLGGAMHRRGWRGEQGTAPLKETLAAAVLSRGRWPRIHGDGGGLFDPMCGSGTLLIEGALMAADVAPGLQRHGEALPTAWPGFDAAAWQALRNEAAQRAQAGLAALRAVFHGRDIDAAAIRNARANAMDAGVADAIDFAVADVRDGFQAPEANGLVVSNPPYDVRLATGSDLYAALGNALKRTVPAWSASLLCGDEALARATGLRGRKLYTLYNGALECALLVCERIAPEASAEARELNEGAQMVANRLRKTLKQARTWREREGITCWRAYDADIPEYAAAIDVYTDADNDERWLHVQEYAAPADIPEALARRRLGDLLTAAREVFGLPRERVALKTRRIGKGGSKYGQFDQRGEHLVVREGQARLRVNLYDYLDTGLFLDHRPLRARIHAEARDKRFLNLFGYTGVATLQAALGDASATTTVDLSATYLGWLADNLRENGIAGAAHQLVQADALEWLRRERGQFDLIFCDPPTFSNSKRAQDFDIQREHVELLRLAMARLAPGGVLYFSNNSRRFKLDTEAVSEFAEVEDITASTIPPDFARNPRIHRAWRLRPR</sequence>
<dbReference type="Proteomes" id="UP000236220">
    <property type="component" value="Unassembled WGS sequence"/>
</dbReference>
<accession>A0A2K1Q3W4</accession>
<dbReference type="InterPro" id="IPR053943">
    <property type="entry name" value="RlmKL-like_Mtase_CS"/>
</dbReference>
<dbReference type="Pfam" id="PF02926">
    <property type="entry name" value="THUMP"/>
    <property type="match status" value="1"/>
</dbReference>
<evidence type="ECO:0000256" key="1">
    <source>
        <dbReference type="ARBA" id="ARBA00022490"/>
    </source>
</evidence>
<dbReference type="InterPro" id="IPR000241">
    <property type="entry name" value="RlmKL-like_Mtase"/>
</dbReference>
<dbReference type="PROSITE" id="PS51165">
    <property type="entry name" value="THUMP"/>
    <property type="match status" value="1"/>
</dbReference>
<keyword evidence="1 7" id="KW-0963">Cytoplasm</keyword>
<feature type="domain" description="THUMP" evidence="9">
    <location>
        <begin position="44"/>
        <end position="155"/>
    </location>
</feature>
<keyword evidence="11" id="KW-1185">Reference proteome</keyword>
<dbReference type="PIRSF" id="PIRSF037618">
    <property type="entry name" value="RNA_Mtase_bacteria_prd"/>
    <property type="match status" value="1"/>
</dbReference>
<dbReference type="PROSITE" id="PS00092">
    <property type="entry name" value="N6_MTASE"/>
    <property type="match status" value="1"/>
</dbReference>
<keyword evidence="6 8" id="KW-0694">RNA-binding</keyword>
<organism evidence="10 11">
    <name type="scientific">Solilutibacter silvestris</name>
    <dbReference type="NCBI Taxonomy" id="1645665"/>
    <lineage>
        <taxon>Bacteria</taxon>
        <taxon>Pseudomonadati</taxon>
        <taxon>Pseudomonadota</taxon>
        <taxon>Gammaproteobacteria</taxon>
        <taxon>Lysobacterales</taxon>
        <taxon>Lysobacteraceae</taxon>
        <taxon>Solilutibacter</taxon>
    </lineage>
</organism>
<evidence type="ECO:0000313" key="11">
    <source>
        <dbReference type="Proteomes" id="UP000236220"/>
    </source>
</evidence>
<name>A0A2K1Q3W4_9GAMM</name>
<gene>
    <name evidence="7" type="primary">rlmL</name>
    <name evidence="10" type="ORF">Lysil_1358</name>
</gene>
<dbReference type="NCBIfam" id="NF008748">
    <property type="entry name" value="PRK11783.1"/>
    <property type="match status" value="1"/>
</dbReference>
<dbReference type="OrthoDB" id="9809404at2"/>
<comment type="similarity">
    <text evidence="7">Belongs to the methyltransferase superfamily. RlmKL family.</text>
</comment>
<evidence type="ECO:0000256" key="8">
    <source>
        <dbReference type="PROSITE-ProRule" id="PRU00529"/>
    </source>
</evidence>
<dbReference type="HAMAP" id="MF_01858">
    <property type="entry name" value="23SrRNA_methyltr_KL"/>
    <property type="match status" value="1"/>
</dbReference>
<comment type="subcellular location">
    <subcellularLocation>
        <location evidence="7">Cytoplasm</location>
    </subcellularLocation>
</comment>
<comment type="catalytic activity">
    <reaction evidence="7">
        <text>guanosine(2445) in 23S rRNA + S-adenosyl-L-methionine = N(2)-methylguanosine(2445) in 23S rRNA + S-adenosyl-L-homocysteine + H(+)</text>
        <dbReference type="Rhea" id="RHEA:42740"/>
        <dbReference type="Rhea" id="RHEA-COMP:10215"/>
        <dbReference type="Rhea" id="RHEA-COMP:10216"/>
        <dbReference type="ChEBI" id="CHEBI:15378"/>
        <dbReference type="ChEBI" id="CHEBI:57856"/>
        <dbReference type="ChEBI" id="CHEBI:59789"/>
        <dbReference type="ChEBI" id="CHEBI:74269"/>
        <dbReference type="ChEBI" id="CHEBI:74481"/>
        <dbReference type="EC" id="2.1.1.173"/>
    </reaction>
</comment>
<dbReference type="Gene3D" id="3.40.50.150">
    <property type="entry name" value="Vaccinia Virus protein VP39"/>
    <property type="match status" value="2"/>
</dbReference>
<dbReference type="PANTHER" id="PTHR47313">
    <property type="entry name" value="RIBOSOMAL RNA LARGE SUBUNIT METHYLTRANSFERASE K/L"/>
    <property type="match status" value="1"/>
</dbReference>
<keyword evidence="2 7" id="KW-0698">rRNA processing</keyword>
<dbReference type="InterPro" id="IPR002052">
    <property type="entry name" value="DNA_methylase_N6_adenine_CS"/>
</dbReference>
<comment type="catalytic activity">
    <reaction evidence="7">
        <text>guanosine(2069) in 23S rRNA + S-adenosyl-L-methionine = N(2)-methylguanosine(2069) in 23S rRNA + S-adenosyl-L-homocysteine + H(+)</text>
        <dbReference type="Rhea" id="RHEA:43772"/>
        <dbReference type="Rhea" id="RHEA-COMP:10688"/>
        <dbReference type="Rhea" id="RHEA-COMP:10689"/>
        <dbReference type="ChEBI" id="CHEBI:15378"/>
        <dbReference type="ChEBI" id="CHEBI:57856"/>
        <dbReference type="ChEBI" id="CHEBI:59789"/>
        <dbReference type="ChEBI" id="CHEBI:74269"/>
        <dbReference type="ChEBI" id="CHEBI:74481"/>
        <dbReference type="EC" id="2.1.1.264"/>
    </reaction>
</comment>
<dbReference type="InterPro" id="IPR029063">
    <property type="entry name" value="SAM-dependent_MTases_sf"/>
</dbReference>
<dbReference type="Pfam" id="PF01170">
    <property type="entry name" value="UPF0020"/>
    <property type="match status" value="1"/>
</dbReference>
<dbReference type="AlphaFoldDB" id="A0A2K1Q3W4"/>
<dbReference type="GO" id="GO:0003723">
    <property type="term" value="F:RNA binding"/>
    <property type="evidence" value="ECO:0007669"/>
    <property type="project" value="UniProtKB-UniRule"/>
</dbReference>
<dbReference type="Gene3D" id="3.30.750.80">
    <property type="entry name" value="RNA methyltransferase domain (HRMD) like"/>
    <property type="match status" value="1"/>
</dbReference>
<dbReference type="Pfam" id="PF10672">
    <property type="entry name" value="Methyltrans_SAM"/>
    <property type="match status" value="1"/>
</dbReference>
<dbReference type="PROSITE" id="PS01261">
    <property type="entry name" value="UPF0020"/>
    <property type="match status" value="1"/>
</dbReference>
<dbReference type="InterPro" id="IPR017244">
    <property type="entry name" value="23SrRNA_methyltr_KL"/>
</dbReference>
<dbReference type="GO" id="GO:0005737">
    <property type="term" value="C:cytoplasm"/>
    <property type="evidence" value="ECO:0007669"/>
    <property type="project" value="UniProtKB-SubCell"/>
</dbReference>
<protein>
    <recommendedName>
        <fullName evidence="7">Ribosomal RNA large subunit methyltransferase K/L</fullName>
    </recommendedName>
    <domain>
        <recommendedName>
            <fullName evidence="7">23S rRNA m2G2445 methyltransferase</fullName>
            <ecNumber evidence="7">2.1.1.173</ecNumber>
        </recommendedName>
        <alternativeName>
            <fullName evidence="7">rRNA (guanine-N(2)-)-methyltransferase RlmL</fullName>
        </alternativeName>
    </domain>
    <domain>
        <recommendedName>
            <fullName evidence="7">23S rRNA m7G2069 methyltransferase</fullName>
            <ecNumber evidence="7">2.1.1.264</ecNumber>
        </recommendedName>
        <alternativeName>
            <fullName evidence="7">rRNA (guanine-N(7)-)-methyltransferase RlmK</fullName>
        </alternativeName>
    </domain>
</protein>
<evidence type="ECO:0000256" key="7">
    <source>
        <dbReference type="HAMAP-Rule" id="MF_01858"/>
    </source>
</evidence>
<evidence type="ECO:0000313" key="10">
    <source>
        <dbReference type="EMBL" id="PNS09729.1"/>
    </source>
</evidence>
<dbReference type="Pfam" id="PF22020">
    <property type="entry name" value="RlmL_1st"/>
    <property type="match status" value="1"/>
</dbReference>
<comment type="function">
    <text evidence="7">Specifically methylates the guanine in position 2445 (m2G2445) and the guanine in position 2069 (m7G2069) of 23S rRNA.</text>
</comment>
<dbReference type="InterPro" id="IPR054170">
    <property type="entry name" value="RlmL_1st"/>
</dbReference>
<keyword evidence="4 7" id="KW-0808">Transferase</keyword>
<evidence type="ECO:0000259" key="9">
    <source>
        <dbReference type="PROSITE" id="PS51165"/>
    </source>
</evidence>
<dbReference type="InterPro" id="IPR004114">
    <property type="entry name" value="THUMP_dom"/>
</dbReference>
<dbReference type="CDD" id="cd02440">
    <property type="entry name" value="AdoMet_MTases"/>
    <property type="match status" value="1"/>
</dbReference>
<dbReference type="InterPro" id="IPR019614">
    <property type="entry name" value="SAM-dep_methyl-trfase"/>
</dbReference>
<proteinExistence type="inferred from homology"/>
<dbReference type="EC" id="2.1.1.173" evidence="7"/>
<evidence type="ECO:0000256" key="5">
    <source>
        <dbReference type="ARBA" id="ARBA00022691"/>
    </source>
</evidence>
<evidence type="ECO:0000256" key="4">
    <source>
        <dbReference type="ARBA" id="ARBA00022679"/>
    </source>
</evidence>
<evidence type="ECO:0000256" key="2">
    <source>
        <dbReference type="ARBA" id="ARBA00022552"/>
    </source>
</evidence>
<evidence type="ECO:0000256" key="6">
    <source>
        <dbReference type="ARBA" id="ARBA00022884"/>
    </source>
</evidence>
<dbReference type="GO" id="GO:0070043">
    <property type="term" value="F:rRNA (guanine-N7-)-methyltransferase activity"/>
    <property type="evidence" value="ECO:0007669"/>
    <property type="project" value="UniProtKB-UniRule"/>
</dbReference>
<dbReference type="CDD" id="cd11715">
    <property type="entry name" value="THUMP_AdoMetMT"/>
    <property type="match status" value="1"/>
</dbReference>
<evidence type="ECO:0000256" key="3">
    <source>
        <dbReference type="ARBA" id="ARBA00022603"/>
    </source>
</evidence>
<dbReference type="SUPFAM" id="SSF53335">
    <property type="entry name" value="S-adenosyl-L-methionine-dependent methyltransferases"/>
    <property type="match status" value="2"/>
</dbReference>